<dbReference type="InParanoid" id="A0A2P5D3Q1"/>
<dbReference type="AlphaFoldDB" id="A0A2P5D3Q1"/>
<sequence length="103" mass="11984">MWTQALVWRVSKLGHCSNYPFSLFLRRFCPPVSPAKTTRRLRPLGGGLRHWVRLRPVGTLLPFCTRALRFRNTSLRMKGGTFRPDGSRPKESKLETRLRFVSN</sequence>
<feature type="region of interest" description="Disordered" evidence="1">
    <location>
        <begin position="79"/>
        <end position="103"/>
    </location>
</feature>
<protein>
    <submittedName>
        <fullName evidence="2">Uncharacterized protein</fullName>
    </submittedName>
</protein>
<organism evidence="2 3">
    <name type="scientific">Trema orientale</name>
    <name type="common">Charcoal tree</name>
    <name type="synonym">Celtis orientalis</name>
    <dbReference type="NCBI Taxonomy" id="63057"/>
    <lineage>
        <taxon>Eukaryota</taxon>
        <taxon>Viridiplantae</taxon>
        <taxon>Streptophyta</taxon>
        <taxon>Embryophyta</taxon>
        <taxon>Tracheophyta</taxon>
        <taxon>Spermatophyta</taxon>
        <taxon>Magnoliopsida</taxon>
        <taxon>eudicotyledons</taxon>
        <taxon>Gunneridae</taxon>
        <taxon>Pentapetalae</taxon>
        <taxon>rosids</taxon>
        <taxon>fabids</taxon>
        <taxon>Rosales</taxon>
        <taxon>Cannabaceae</taxon>
        <taxon>Trema</taxon>
    </lineage>
</organism>
<evidence type="ECO:0000256" key="1">
    <source>
        <dbReference type="SAM" id="MobiDB-lite"/>
    </source>
</evidence>
<evidence type="ECO:0000313" key="2">
    <source>
        <dbReference type="EMBL" id="PON67903.1"/>
    </source>
</evidence>
<dbReference type="EMBL" id="JXTC01000300">
    <property type="protein sequence ID" value="PON67903.1"/>
    <property type="molecule type" value="Genomic_DNA"/>
</dbReference>
<dbReference type="OrthoDB" id="10302004at2759"/>
<keyword evidence="3" id="KW-1185">Reference proteome</keyword>
<proteinExistence type="predicted"/>
<accession>A0A2P5D3Q1</accession>
<comment type="caution">
    <text evidence="2">The sequence shown here is derived from an EMBL/GenBank/DDBJ whole genome shotgun (WGS) entry which is preliminary data.</text>
</comment>
<name>A0A2P5D3Q1_TREOI</name>
<reference evidence="3" key="1">
    <citation type="submission" date="2016-06" db="EMBL/GenBank/DDBJ databases">
        <title>Parallel loss of symbiosis genes in relatives of nitrogen-fixing non-legume Parasponia.</title>
        <authorList>
            <person name="Van Velzen R."/>
            <person name="Holmer R."/>
            <person name="Bu F."/>
            <person name="Rutten L."/>
            <person name="Van Zeijl A."/>
            <person name="Liu W."/>
            <person name="Santuari L."/>
            <person name="Cao Q."/>
            <person name="Sharma T."/>
            <person name="Shen D."/>
            <person name="Roswanjaya Y."/>
            <person name="Wardhani T."/>
            <person name="Kalhor M.S."/>
            <person name="Jansen J."/>
            <person name="Van den Hoogen J."/>
            <person name="Gungor B."/>
            <person name="Hartog M."/>
            <person name="Hontelez J."/>
            <person name="Verver J."/>
            <person name="Yang W.-C."/>
            <person name="Schijlen E."/>
            <person name="Repin R."/>
            <person name="Schilthuizen M."/>
            <person name="Schranz E."/>
            <person name="Heidstra R."/>
            <person name="Miyata K."/>
            <person name="Fedorova E."/>
            <person name="Kohlen W."/>
            <person name="Bisseling T."/>
            <person name="Smit S."/>
            <person name="Geurts R."/>
        </authorList>
    </citation>
    <scope>NUCLEOTIDE SEQUENCE [LARGE SCALE GENOMIC DNA]</scope>
    <source>
        <strain evidence="3">cv. RG33-2</strain>
    </source>
</reference>
<gene>
    <name evidence="2" type="ORF">TorRG33x02_263380</name>
</gene>
<evidence type="ECO:0000313" key="3">
    <source>
        <dbReference type="Proteomes" id="UP000237000"/>
    </source>
</evidence>
<feature type="compositionally biased region" description="Basic and acidic residues" evidence="1">
    <location>
        <begin position="85"/>
        <end position="103"/>
    </location>
</feature>
<dbReference type="Proteomes" id="UP000237000">
    <property type="component" value="Unassembled WGS sequence"/>
</dbReference>